<dbReference type="PROSITE" id="PS50850">
    <property type="entry name" value="MFS"/>
    <property type="match status" value="1"/>
</dbReference>
<dbReference type="STRING" id="118060.ATZ35_02445"/>
<reference evidence="10" key="1">
    <citation type="submission" date="2015-12" db="EMBL/GenBank/DDBJ databases">
        <authorList>
            <person name="Lauer A."/>
            <person name="Humrighouse B."/>
            <person name="Loparev V."/>
            <person name="Shewmaker P.L."/>
            <person name="Whitney A.M."/>
            <person name="McLaughlin R.W."/>
        </authorList>
    </citation>
    <scope>NUCLEOTIDE SEQUENCE [LARGE SCALE GENOMIC DNA]</scope>
    <source>
        <strain evidence="10">LMG 26678</strain>
    </source>
</reference>
<keyword evidence="5 7" id="KW-1133">Transmembrane helix</keyword>
<dbReference type="PANTHER" id="PTHR23514:SF3">
    <property type="entry name" value="BYPASS OF STOP CODON PROTEIN 6"/>
    <property type="match status" value="1"/>
</dbReference>
<comment type="similarity">
    <text evidence="2">Belongs to the major facilitator superfamily.</text>
</comment>
<feature type="transmembrane region" description="Helical" evidence="7">
    <location>
        <begin position="220"/>
        <end position="245"/>
    </location>
</feature>
<dbReference type="GO" id="GO:0022857">
    <property type="term" value="F:transmembrane transporter activity"/>
    <property type="evidence" value="ECO:0007669"/>
    <property type="project" value="InterPro"/>
</dbReference>
<feature type="transmembrane region" description="Helical" evidence="7">
    <location>
        <begin position="370"/>
        <end position="393"/>
    </location>
</feature>
<name>A0A0U2VEU7_9ENTE</name>
<accession>A0A0U2VEU7</accession>
<dbReference type="AlphaFoldDB" id="A0A0U2VEU7"/>
<dbReference type="Proteomes" id="UP000067523">
    <property type="component" value="Chromosome"/>
</dbReference>
<keyword evidence="6 7" id="KW-0472">Membrane</keyword>
<feature type="transmembrane region" description="Helical" evidence="7">
    <location>
        <begin position="285"/>
        <end position="305"/>
    </location>
</feature>
<keyword evidence="4 7" id="KW-0812">Transmembrane</keyword>
<evidence type="ECO:0000313" key="9">
    <source>
        <dbReference type="EMBL" id="ALS36059.1"/>
    </source>
</evidence>
<proteinExistence type="inferred from homology"/>
<evidence type="ECO:0000256" key="5">
    <source>
        <dbReference type="ARBA" id="ARBA00022989"/>
    </source>
</evidence>
<protein>
    <submittedName>
        <fullName evidence="9">MFS transporter</fullName>
    </submittedName>
</protein>
<keyword evidence="10" id="KW-1185">Reference proteome</keyword>
<dbReference type="KEGG" id="erx:ATZ35_02445"/>
<gene>
    <name evidence="9" type="ORF">ATZ35_02445</name>
</gene>
<dbReference type="EMBL" id="CP013655">
    <property type="protein sequence ID" value="ALS36059.1"/>
    <property type="molecule type" value="Genomic_DNA"/>
</dbReference>
<dbReference type="InterPro" id="IPR011701">
    <property type="entry name" value="MFS"/>
</dbReference>
<feature type="transmembrane region" description="Helical" evidence="7">
    <location>
        <begin position="43"/>
        <end position="65"/>
    </location>
</feature>
<evidence type="ECO:0000256" key="2">
    <source>
        <dbReference type="ARBA" id="ARBA00008335"/>
    </source>
</evidence>
<feature type="transmembrane region" description="Helical" evidence="7">
    <location>
        <begin position="311"/>
        <end position="335"/>
    </location>
</feature>
<dbReference type="RefSeq" id="WP_208929339.1">
    <property type="nucleotide sequence ID" value="NZ_CP013655.1"/>
</dbReference>
<keyword evidence="3" id="KW-0813">Transport</keyword>
<dbReference type="InterPro" id="IPR051788">
    <property type="entry name" value="MFS_Transporter"/>
</dbReference>
<feature type="transmembrane region" description="Helical" evidence="7">
    <location>
        <begin position="163"/>
        <end position="183"/>
    </location>
</feature>
<feature type="domain" description="Major facilitator superfamily (MFS) profile" evidence="8">
    <location>
        <begin position="11"/>
        <end position="398"/>
    </location>
</feature>
<feature type="transmembrane region" description="Helical" evidence="7">
    <location>
        <begin position="347"/>
        <end position="364"/>
    </location>
</feature>
<evidence type="ECO:0000256" key="1">
    <source>
        <dbReference type="ARBA" id="ARBA00004651"/>
    </source>
</evidence>
<organism evidence="9 10">
    <name type="scientific">Enterococcus rotai</name>
    <dbReference type="NCBI Taxonomy" id="118060"/>
    <lineage>
        <taxon>Bacteria</taxon>
        <taxon>Bacillati</taxon>
        <taxon>Bacillota</taxon>
        <taxon>Bacilli</taxon>
        <taxon>Lactobacillales</taxon>
        <taxon>Enterococcaceae</taxon>
        <taxon>Enterococcus</taxon>
    </lineage>
</organism>
<evidence type="ECO:0000256" key="4">
    <source>
        <dbReference type="ARBA" id="ARBA00022692"/>
    </source>
</evidence>
<dbReference type="PANTHER" id="PTHR23514">
    <property type="entry name" value="BYPASS OF STOP CODON PROTEIN 6"/>
    <property type="match status" value="1"/>
</dbReference>
<dbReference type="Pfam" id="PF07690">
    <property type="entry name" value="MFS_1"/>
    <property type="match status" value="1"/>
</dbReference>
<sequence>METTKRNYTPLIGSLYTNFIFQGMAAIILSQNLNALMESWQATVQQVTLVISGIGLGRVLILYFAGYFSDKFGRKKTVQLGIISYLIFFIGILISQNYLQGLFFAVFAGFSNAFLDTSTYPTLMEAYPNEKDNSSLSVLNKAFISLGQFILPLLTRFMLNHGIYYGLVFIGCALGLFLNLLYISRLSFPERAEVQAEPLQIVNEDETSAKSKQPLFKVEGLALLVFSFTCVSTFNIFILWVPTFAESLNLMNHSNSLVLVSAYSIGSFASVFLTSLIVKRGVAPTLLLVWCTLISLFLLIGMTLFPSVPMFLVGSIGIGVFAAGGIWQLGLAVLLELFSKGKGRITSYYSIATSISVMIIPYITGQLEKINVSLIFGLNIVLTAIGVMAAVIIRYRYKKVTSDWQEGTEEIVKLKELVDQ</sequence>
<dbReference type="SUPFAM" id="SSF103473">
    <property type="entry name" value="MFS general substrate transporter"/>
    <property type="match status" value="1"/>
</dbReference>
<dbReference type="PROSITE" id="PS00216">
    <property type="entry name" value="SUGAR_TRANSPORT_1"/>
    <property type="match status" value="1"/>
</dbReference>
<dbReference type="GO" id="GO:0005886">
    <property type="term" value="C:plasma membrane"/>
    <property type="evidence" value="ECO:0007669"/>
    <property type="project" value="UniProtKB-SubCell"/>
</dbReference>
<feature type="transmembrane region" description="Helical" evidence="7">
    <location>
        <begin position="257"/>
        <end position="278"/>
    </location>
</feature>
<evidence type="ECO:0000313" key="10">
    <source>
        <dbReference type="Proteomes" id="UP000067523"/>
    </source>
</evidence>
<evidence type="ECO:0000259" key="8">
    <source>
        <dbReference type="PROSITE" id="PS50850"/>
    </source>
</evidence>
<dbReference type="InterPro" id="IPR020846">
    <property type="entry name" value="MFS_dom"/>
</dbReference>
<dbReference type="InterPro" id="IPR036259">
    <property type="entry name" value="MFS_trans_sf"/>
</dbReference>
<evidence type="ECO:0000256" key="7">
    <source>
        <dbReference type="SAM" id="Phobius"/>
    </source>
</evidence>
<comment type="subcellular location">
    <subcellularLocation>
        <location evidence="1">Cell membrane</location>
        <topology evidence="1">Multi-pass membrane protein</topology>
    </subcellularLocation>
</comment>
<dbReference type="InterPro" id="IPR005829">
    <property type="entry name" value="Sugar_transporter_CS"/>
</dbReference>
<feature type="transmembrane region" description="Helical" evidence="7">
    <location>
        <begin position="12"/>
        <end position="31"/>
    </location>
</feature>
<evidence type="ECO:0000256" key="6">
    <source>
        <dbReference type="ARBA" id="ARBA00023136"/>
    </source>
</evidence>
<dbReference type="Gene3D" id="1.20.1250.20">
    <property type="entry name" value="MFS general substrate transporter like domains"/>
    <property type="match status" value="2"/>
</dbReference>
<evidence type="ECO:0000256" key="3">
    <source>
        <dbReference type="ARBA" id="ARBA00022448"/>
    </source>
</evidence>